<organism evidence="3 4">
    <name type="scientific">Euphydryas editha</name>
    <name type="common">Edith's checkerspot</name>
    <dbReference type="NCBI Taxonomy" id="104508"/>
    <lineage>
        <taxon>Eukaryota</taxon>
        <taxon>Metazoa</taxon>
        <taxon>Ecdysozoa</taxon>
        <taxon>Arthropoda</taxon>
        <taxon>Hexapoda</taxon>
        <taxon>Insecta</taxon>
        <taxon>Pterygota</taxon>
        <taxon>Neoptera</taxon>
        <taxon>Endopterygota</taxon>
        <taxon>Lepidoptera</taxon>
        <taxon>Glossata</taxon>
        <taxon>Ditrysia</taxon>
        <taxon>Papilionoidea</taxon>
        <taxon>Nymphalidae</taxon>
        <taxon>Nymphalinae</taxon>
        <taxon>Euphydryas</taxon>
    </lineage>
</organism>
<dbReference type="AlphaFoldDB" id="A0AAU9TYN8"/>
<proteinExistence type="predicted"/>
<dbReference type="Proteomes" id="UP001153954">
    <property type="component" value="Unassembled WGS sequence"/>
</dbReference>
<dbReference type="PANTHER" id="PTHR33327">
    <property type="entry name" value="ENDONUCLEASE"/>
    <property type="match status" value="1"/>
</dbReference>
<gene>
    <name evidence="3" type="ORF">EEDITHA_LOCUS6893</name>
</gene>
<dbReference type="PANTHER" id="PTHR33327:SF3">
    <property type="entry name" value="RNA-DIRECTED DNA POLYMERASE"/>
    <property type="match status" value="1"/>
</dbReference>
<feature type="domain" description="DUF7041" evidence="2">
    <location>
        <begin position="27"/>
        <end position="109"/>
    </location>
</feature>
<evidence type="ECO:0000313" key="4">
    <source>
        <dbReference type="Proteomes" id="UP001153954"/>
    </source>
</evidence>
<feature type="region of interest" description="Disordered" evidence="1">
    <location>
        <begin position="205"/>
        <end position="235"/>
    </location>
</feature>
<evidence type="ECO:0000256" key="1">
    <source>
        <dbReference type="SAM" id="MobiDB-lite"/>
    </source>
</evidence>
<comment type="caution">
    <text evidence="3">The sequence shown here is derived from an EMBL/GenBank/DDBJ whole genome shotgun (WGS) entry which is preliminary data.</text>
</comment>
<keyword evidence="4" id="KW-1185">Reference proteome</keyword>
<feature type="compositionally biased region" description="Low complexity" evidence="1">
    <location>
        <begin position="218"/>
        <end position="231"/>
    </location>
</feature>
<protein>
    <recommendedName>
        <fullName evidence="2">DUF7041 domain-containing protein</fullName>
    </recommendedName>
</protein>
<sequence>MRRTKKSRLNSVRHDISYDTNKINFKVPQFAPEDPELWFALIESQFESYSVTDDLIKFATVINNLDIAHAKSVKDIIMNPPVTNRYDKIKNEILRRLSASRELKVKQLLSQEKLGDRKPSQFLRHLQDLAGTSATEDLITQIWSNQLPINLQTVLISQPSHSLEQLADLADRVHELTISAQPCQHSEIAELKQMVERLALRLEEHTQGRHRRNRKANNYRSRPQQRNRSPSLQKLRSNSSYRRYPICLYHSKYGSKAHRCIQPCDFNKPGNSKGGR</sequence>
<dbReference type="Pfam" id="PF23055">
    <property type="entry name" value="DUF7041"/>
    <property type="match status" value="1"/>
</dbReference>
<feature type="compositionally biased region" description="Basic residues" evidence="1">
    <location>
        <begin position="208"/>
        <end position="217"/>
    </location>
</feature>
<accession>A0AAU9TYN8</accession>
<evidence type="ECO:0000259" key="2">
    <source>
        <dbReference type="Pfam" id="PF23055"/>
    </source>
</evidence>
<evidence type="ECO:0000313" key="3">
    <source>
        <dbReference type="EMBL" id="CAH2090992.1"/>
    </source>
</evidence>
<dbReference type="EMBL" id="CAKOGL010000010">
    <property type="protein sequence ID" value="CAH2090992.1"/>
    <property type="molecule type" value="Genomic_DNA"/>
</dbReference>
<dbReference type="InterPro" id="IPR055469">
    <property type="entry name" value="DUF7041"/>
</dbReference>
<reference evidence="3" key="1">
    <citation type="submission" date="2022-03" db="EMBL/GenBank/DDBJ databases">
        <authorList>
            <person name="Tunstrom K."/>
        </authorList>
    </citation>
    <scope>NUCLEOTIDE SEQUENCE</scope>
</reference>
<name>A0AAU9TYN8_EUPED</name>